<dbReference type="AlphaFoldDB" id="A0A3R9PCA1"/>
<organism evidence="1 2">
    <name type="scientific">Salibacterium salarium</name>
    <dbReference type="NCBI Taxonomy" id="284579"/>
    <lineage>
        <taxon>Bacteria</taxon>
        <taxon>Bacillati</taxon>
        <taxon>Bacillota</taxon>
        <taxon>Bacilli</taxon>
        <taxon>Bacillales</taxon>
        <taxon>Bacillaceae</taxon>
    </lineage>
</organism>
<evidence type="ECO:0008006" key="3">
    <source>
        <dbReference type="Google" id="ProtNLM"/>
    </source>
</evidence>
<dbReference type="RefSeq" id="WP_125553758.1">
    <property type="nucleotide sequence ID" value="NZ_RBVX01000001.1"/>
</dbReference>
<dbReference type="OrthoDB" id="2404709at2"/>
<evidence type="ECO:0000313" key="2">
    <source>
        <dbReference type="Proteomes" id="UP000275076"/>
    </source>
</evidence>
<comment type="caution">
    <text evidence="1">The sequence shown here is derived from an EMBL/GenBank/DDBJ whole genome shotgun (WGS) entry which is preliminary data.</text>
</comment>
<dbReference type="EMBL" id="RBVX01000001">
    <property type="protein sequence ID" value="RSL35287.1"/>
    <property type="molecule type" value="Genomic_DNA"/>
</dbReference>
<proteinExistence type="predicted"/>
<evidence type="ECO:0000313" key="1">
    <source>
        <dbReference type="EMBL" id="RSL35287.1"/>
    </source>
</evidence>
<protein>
    <recommendedName>
        <fullName evidence="3">Gas vesicle protein</fullName>
    </recommendedName>
</protein>
<sequence>MKEVQEDKHSDYVLRYLVRLADNGAEMNIMLNVGGATMKGVLIGNVTYLQELEHTLHRGNSDLEGKMTTFFDKMKDKFQKETDQDEYESGYIHLRDAKLVDSQGKIPIGGSLWRGKISDVNGFSFDSIQESIDADAPKD</sequence>
<gene>
    <name evidence="1" type="ORF">D7Z54_01610</name>
</gene>
<accession>A0A3R9PCA1</accession>
<name>A0A3R9PCA1_9BACI</name>
<dbReference type="Proteomes" id="UP000275076">
    <property type="component" value="Unassembled WGS sequence"/>
</dbReference>
<reference evidence="1 2" key="1">
    <citation type="submission" date="2018-10" db="EMBL/GenBank/DDBJ databases">
        <title>Draft genome sequence of Bacillus salarius IM0101, isolated from a hypersaline soil in Inner Mongolia, China.</title>
        <authorList>
            <person name="Yamprayoonswat W."/>
            <person name="Boonvisut S."/>
            <person name="Jumpathong W."/>
            <person name="Sittihan S."/>
            <person name="Ruangsuj P."/>
            <person name="Wanthongcharoen S."/>
            <person name="Thongpramul N."/>
            <person name="Pimmason S."/>
            <person name="Yu B."/>
            <person name="Yasawong M."/>
        </authorList>
    </citation>
    <scope>NUCLEOTIDE SEQUENCE [LARGE SCALE GENOMIC DNA]</scope>
    <source>
        <strain evidence="1 2">IM0101</strain>
    </source>
</reference>
<keyword evidence="2" id="KW-1185">Reference proteome</keyword>